<dbReference type="Proteomes" id="UP000784294">
    <property type="component" value="Unassembled WGS sequence"/>
</dbReference>
<sequence length="124" mass="14193">MPTALPLKRQGMYPDDGAMSEAHMYGERTSTCDSFHAQVWMSMLGAYLVVSITLFFIGRITPYEWYRRHPCSPTIENQFTLLNSFWFTVGSLMQQGKSGIIFLLLSPNHAQRKVYVSTATKKDF</sequence>
<keyword evidence="1" id="KW-0812">Transmembrane</keyword>
<name>A0A448WI18_9PLAT</name>
<feature type="domain" description="Ionotropic glutamate receptor C-terminal" evidence="2">
    <location>
        <begin position="37"/>
        <end position="97"/>
    </location>
</feature>
<dbReference type="Gene3D" id="1.10.287.70">
    <property type="match status" value="1"/>
</dbReference>
<reference evidence="3" key="1">
    <citation type="submission" date="2018-11" db="EMBL/GenBank/DDBJ databases">
        <authorList>
            <consortium name="Pathogen Informatics"/>
        </authorList>
    </citation>
    <scope>NUCLEOTIDE SEQUENCE</scope>
</reference>
<dbReference type="AlphaFoldDB" id="A0A448WI18"/>
<protein>
    <recommendedName>
        <fullName evidence="2">Ionotropic glutamate receptor C-terminal domain-containing protein</fullName>
    </recommendedName>
</protein>
<dbReference type="InterPro" id="IPR001320">
    <property type="entry name" value="Iontro_rcpt_C"/>
</dbReference>
<dbReference type="GO" id="GO:0015276">
    <property type="term" value="F:ligand-gated monoatomic ion channel activity"/>
    <property type="evidence" value="ECO:0007669"/>
    <property type="project" value="InterPro"/>
</dbReference>
<dbReference type="GO" id="GO:0016020">
    <property type="term" value="C:membrane"/>
    <property type="evidence" value="ECO:0007669"/>
    <property type="project" value="InterPro"/>
</dbReference>
<evidence type="ECO:0000313" key="4">
    <source>
        <dbReference type="Proteomes" id="UP000784294"/>
    </source>
</evidence>
<evidence type="ECO:0000256" key="1">
    <source>
        <dbReference type="SAM" id="Phobius"/>
    </source>
</evidence>
<keyword evidence="1" id="KW-0472">Membrane</keyword>
<evidence type="ECO:0000259" key="2">
    <source>
        <dbReference type="Pfam" id="PF00060"/>
    </source>
</evidence>
<comment type="caution">
    <text evidence="3">The sequence shown here is derived from an EMBL/GenBank/DDBJ whole genome shotgun (WGS) entry which is preliminary data.</text>
</comment>
<gene>
    <name evidence="3" type="ORF">PXEA_LOCUS5780</name>
</gene>
<keyword evidence="1" id="KW-1133">Transmembrane helix</keyword>
<feature type="transmembrane region" description="Helical" evidence="1">
    <location>
        <begin position="39"/>
        <end position="58"/>
    </location>
</feature>
<dbReference type="EMBL" id="CAAALY010014500">
    <property type="protein sequence ID" value="VEL12340.1"/>
    <property type="molecule type" value="Genomic_DNA"/>
</dbReference>
<accession>A0A448WI18</accession>
<dbReference type="Pfam" id="PF00060">
    <property type="entry name" value="Lig_chan"/>
    <property type="match status" value="1"/>
</dbReference>
<dbReference type="OrthoDB" id="5984008at2759"/>
<evidence type="ECO:0000313" key="3">
    <source>
        <dbReference type="EMBL" id="VEL12340.1"/>
    </source>
</evidence>
<keyword evidence="4" id="KW-1185">Reference proteome</keyword>
<proteinExistence type="predicted"/>
<organism evidence="3 4">
    <name type="scientific">Protopolystoma xenopodis</name>
    <dbReference type="NCBI Taxonomy" id="117903"/>
    <lineage>
        <taxon>Eukaryota</taxon>
        <taxon>Metazoa</taxon>
        <taxon>Spiralia</taxon>
        <taxon>Lophotrochozoa</taxon>
        <taxon>Platyhelminthes</taxon>
        <taxon>Monogenea</taxon>
        <taxon>Polyopisthocotylea</taxon>
        <taxon>Polystomatidea</taxon>
        <taxon>Polystomatidae</taxon>
        <taxon>Protopolystoma</taxon>
    </lineage>
</organism>